<keyword evidence="2" id="KW-0812">Transmembrane</keyword>
<keyword evidence="2" id="KW-0472">Membrane</keyword>
<dbReference type="PANTHER" id="PTHR33868">
    <property type="entry name" value="EXPRESSED PROTEIN"/>
    <property type="match status" value="1"/>
</dbReference>
<gene>
    <name evidence="4" type="primary">LOC120251663</name>
</gene>
<dbReference type="GeneID" id="120251663"/>
<sequence length="497" mass="55661">MLQVTKEQEPFEAEATLLKKRGITILSLALQLILGLIDLHACPPTNHFYKIMATAETRAAWQRTAHRCFVQEDAKRAPKLACYPSSSSNLQFDVNNSNASSVQDNPAPDFVNLGRKSLNSVAPPDPKWWLCLQPTLGCQKEVICEPLHASEDEFGEKGFGNSTSASGLIVDALLEESLDVEHKRTNHPLKSDWETEVRKLKTFNHDSRLPSKNNTDLSEYLFQDEELVGWELVGHMISEKTEKGLHAETLLNGVSKSEPWWRIADKNELASLVAQKSLVHIENCDLPRPTQALPVCTGPFTCLKRFNNDLILSSSSCQKSQQAGSCNPIWLTHKSPSISSSGSHEDNTPTKEPSEGGLTFKADPSRAQLLEALCHSQTRARKAEIAAKKAHEEKQHIIKLLFRQASHLFGYKLWLHILQMEILCLQLKLNDDNFLPWISFKQRPSNKESNESTRLSRKKQKNVILSSVCLGLAGAGLLLGWAVYRRAIKCSYETNHA</sequence>
<evidence type="ECO:0000256" key="1">
    <source>
        <dbReference type="SAM" id="MobiDB-lite"/>
    </source>
</evidence>
<dbReference type="Proteomes" id="UP001515500">
    <property type="component" value="Chromosome 20"/>
</dbReference>
<name>A0AB40AMP8_DIOCR</name>
<feature type="compositionally biased region" description="Basic and acidic residues" evidence="1">
    <location>
        <begin position="343"/>
        <end position="354"/>
    </location>
</feature>
<keyword evidence="3" id="KW-1185">Reference proteome</keyword>
<accession>A0AB40AMP8</accession>
<feature type="transmembrane region" description="Helical" evidence="2">
    <location>
        <begin position="463"/>
        <end position="484"/>
    </location>
</feature>
<organism evidence="3 4">
    <name type="scientific">Dioscorea cayennensis subsp. rotundata</name>
    <name type="common">White Guinea yam</name>
    <name type="synonym">Dioscorea rotundata</name>
    <dbReference type="NCBI Taxonomy" id="55577"/>
    <lineage>
        <taxon>Eukaryota</taxon>
        <taxon>Viridiplantae</taxon>
        <taxon>Streptophyta</taxon>
        <taxon>Embryophyta</taxon>
        <taxon>Tracheophyta</taxon>
        <taxon>Spermatophyta</taxon>
        <taxon>Magnoliopsida</taxon>
        <taxon>Liliopsida</taxon>
        <taxon>Dioscoreales</taxon>
        <taxon>Dioscoreaceae</taxon>
        <taxon>Dioscorea</taxon>
    </lineage>
</organism>
<dbReference type="RefSeq" id="XP_039116200.1">
    <property type="nucleotide sequence ID" value="XM_039260266.1"/>
</dbReference>
<evidence type="ECO:0000313" key="3">
    <source>
        <dbReference type="Proteomes" id="UP001515500"/>
    </source>
</evidence>
<protein>
    <submittedName>
        <fullName evidence="4">Uncharacterized protein LOC120251663 isoform X1</fullName>
    </submittedName>
</protein>
<evidence type="ECO:0000256" key="2">
    <source>
        <dbReference type="SAM" id="Phobius"/>
    </source>
</evidence>
<proteinExistence type="predicted"/>
<feature type="region of interest" description="Disordered" evidence="1">
    <location>
        <begin position="337"/>
        <end position="360"/>
    </location>
</feature>
<evidence type="ECO:0000313" key="4">
    <source>
        <dbReference type="RefSeq" id="XP_039116200.1"/>
    </source>
</evidence>
<dbReference type="PANTHER" id="PTHR33868:SF2">
    <property type="entry name" value="EXPRESSED PROTEIN"/>
    <property type="match status" value="1"/>
</dbReference>
<reference evidence="4" key="1">
    <citation type="submission" date="2025-08" db="UniProtKB">
        <authorList>
            <consortium name="RefSeq"/>
        </authorList>
    </citation>
    <scope>IDENTIFICATION</scope>
</reference>
<dbReference type="AlphaFoldDB" id="A0AB40AMP8"/>
<keyword evidence="2" id="KW-1133">Transmembrane helix</keyword>